<dbReference type="InterPro" id="IPR036771">
    <property type="entry name" value="ATPsynth_dsu/esu_N"/>
</dbReference>
<dbReference type="Pfam" id="PF02823">
    <property type="entry name" value="ATP-synt_DE_N"/>
    <property type="match status" value="1"/>
</dbReference>
<dbReference type="EMBL" id="BIMN01000001">
    <property type="protein sequence ID" value="GCE63308.1"/>
    <property type="molecule type" value="Genomic_DNA"/>
</dbReference>
<accession>A0A478FPH4</accession>
<reference evidence="3 4" key="1">
    <citation type="submission" date="2019-01" db="EMBL/GenBank/DDBJ databases">
        <title>Draft genome sequences of Candidatus Mycoplasma haemohominis SWG34-3 identified from a patient with pyrexia, anemia and liver dysfunction.</title>
        <authorList>
            <person name="Sekizuka T."/>
            <person name="Hattori N."/>
            <person name="Katano H."/>
            <person name="Takuma T."/>
            <person name="Ito T."/>
            <person name="Arai N."/>
            <person name="Yanai R."/>
            <person name="Ishii S."/>
            <person name="Miura Y."/>
            <person name="Tokunaga T."/>
            <person name="Watanabe H."/>
            <person name="Nomura N."/>
            <person name="Eguchi J."/>
            <person name="Arai T."/>
            <person name="Hasegawa H."/>
            <person name="Nakamaki T."/>
            <person name="Wakita T."/>
            <person name="Niki Y."/>
            <person name="Kuroda M."/>
        </authorList>
    </citation>
    <scope>NUCLEOTIDE SEQUENCE [LARGE SCALE GENOMIC DNA]</scope>
    <source>
        <strain evidence="3">SWG34-3</strain>
    </source>
</reference>
<evidence type="ECO:0000313" key="3">
    <source>
        <dbReference type="EMBL" id="GCE63308.1"/>
    </source>
</evidence>
<dbReference type="SUPFAM" id="SSF51344">
    <property type="entry name" value="Epsilon subunit of F1F0-ATP synthase N-terminal domain"/>
    <property type="match status" value="1"/>
</dbReference>
<evidence type="ECO:0000259" key="2">
    <source>
        <dbReference type="Pfam" id="PF02823"/>
    </source>
</evidence>
<dbReference type="GO" id="GO:0015986">
    <property type="term" value="P:proton motive force-driven ATP synthesis"/>
    <property type="evidence" value="ECO:0007669"/>
    <property type="project" value="InterPro"/>
</dbReference>
<dbReference type="AlphaFoldDB" id="A0A478FPH4"/>
<dbReference type="GO" id="GO:0045259">
    <property type="term" value="C:proton-transporting ATP synthase complex"/>
    <property type="evidence" value="ECO:0007669"/>
    <property type="project" value="UniProtKB-KW"/>
</dbReference>
<dbReference type="Gene3D" id="2.60.15.10">
    <property type="entry name" value="F0F1 ATP synthase delta/epsilon subunit, N-terminal"/>
    <property type="match status" value="1"/>
</dbReference>
<protein>
    <submittedName>
        <fullName evidence="3">F0F1 ATP synthase subunit epsilon</fullName>
    </submittedName>
</protein>
<dbReference type="InterPro" id="IPR020546">
    <property type="entry name" value="ATP_synth_F1_dsu/esu_N"/>
</dbReference>
<evidence type="ECO:0000313" key="4">
    <source>
        <dbReference type="Proteomes" id="UP000324831"/>
    </source>
</evidence>
<organism evidence="3 4">
    <name type="scientific">Candidatus Mycoplasma haematohominis</name>
    <dbReference type="NCBI Taxonomy" id="1494318"/>
    <lineage>
        <taxon>Bacteria</taxon>
        <taxon>Bacillati</taxon>
        <taxon>Mycoplasmatota</taxon>
        <taxon>Mollicutes</taxon>
        <taxon>Mycoplasmataceae</taxon>
        <taxon>Mycoplasma</taxon>
    </lineage>
</organism>
<sequence length="92" mass="10597">MAEKKENQLWLRVATIQGIVYEDYVKFVQVKKHNGLMIINRNYSSVMEQLADGEIVVHEKSNKVVIDVKDSWLTVNDNRCNIYGTEAKIVGK</sequence>
<feature type="domain" description="ATP synthase F1 complex delta/epsilon subunit N-terminal" evidence="2">
    <location>
        <begin position="11"/>
        <end position="83"/>
    </location>
</feature>
<name>A0A478FPH4_9MOLU</name>
<dbReference type="Proteomes" id="UP000324831">
    <property type="component" value="Unassembled WGS sequence"/>
</dbReference>
<comment type="caution">
    <text evidence="3">The sequence shown here is derived from an EMBL/GenBank/DDBJ whole genome shotgun (WGS) entry which is preliminary data.</text>
</comment>
<keyword evidence="1" id="KW-0139">CF(1)</keyword>
<gene>
    <name evidence="3" type="ORF">MHSWG343_02970</name>
</gene>
<evidence type="ECO:0000256" key="1">
    <source>
        <dbReference type="ARBA" id="ARBA00023196"/>
    </source>
</evidence>
<proteinExistence type="predicted"/>
<keyword evidence="1" id="KW-0066">ATP synthesis</keyword>